<dbReference type="GO" id="GO:0003885">
    <property type="term" value="F:D-arabinono-1,4-lactone oxidase activity"/>
    <property type="evidence" value="ECO:0007669"/>
    <property type="project" value="InterPro"/>
</dbReference>
<name>A0A4Y8IV36_9BACI</name>
<dbReference type="PROSITE" id="PS51387">
    <property type="entry name" value="FAD_PCMH"/>
    <property type="match status" value="1"/>
</dbReference>
<dbReference type="InterPro" id="IPR016166">
    <property type="entry name" value="FAD-bd_PCMH"/>
</dbReference>
<dbReference type="InterPro" id="IPR016164">
    <property type="entry name" value="FAD-linked_Oxase-like_C"/>
</dbReference>
<evidence type="ECO:0000313" key="7">
    <source>
        <dbReference type="Proteomes" id="UP000297975"/>
    </source>
</evidence>
<dbReference type="InterPro" id="IPR010031">
    <property type="entry name" value="FAD_lactone_oxidase-like"/>
</dbReference>
<dbReference type="Pfam" id="PF04030">
    <property type="entry name" value="ALO"/>
    <property type="match status" value="1"/>
</dbReference>
<dbReference type="InterPro" id="IPR016169">
    <property type="entry name" value="FAD-bd_PCMH_sub2"/>
</dbReference>
<dbReference type="Proteomes" id="UP000297975">
    <property type="component" value="Unassembled WGS sequence"/>
</dbReference>
<keyword evidence="7" id="KW-1185">Reference proteome</keyword>
<gene>
    <name evidence="6" type="ORF">E3U55_04350</name>
</gene>
<feature type="transmembrane region" description="Helical" evidence="4">
    <location>
        <begin position="12"/>
        <end position="31"/>
    </location>
</feature>
<dbReference type="SUPFAM" id="SSF55103">
    <property type="entry name" value="FAD-linked oxidases, C-terminal domain"/>
    <property type="match status" value="1"/>
</dbReference>
<dbReference type="AlphaFoldDB" id="A0A4Y8IV36"/>
<proteinExistence type="predicted"/>
<keyword evidence="2" id="KW-0274">FAD</keyword>
<dbReference type="RefSeq" id="WP_134339107.1">
    <property type="nucleotide sequence ID" value="NZ_SOPW01000003.1"/>
</dbReference>
<dbReference type="PANTHER" id="PTHR43762:SF1">
    <property type="entry name" value="D-ARABINONO-1,4-LACTONE OXIDASE"/>
    <property type="match status" value="1"/>
</dbReference>
<sequence length="494" mass="57381">MNWLKQNYNLKLISLLAIVVYGAAFALSIYINQTEDKLLIHDVSRLFPDRVYEIVEGEEEAALVEAVKAAKENNLKISIGGARHSQGGHAFYQDSVFLDMSNYNKILKLDEKEKTIKVQSGVTWEQIQDYINPHGLAIKVMQSSNVFTVGGSLSSNVHGRDPQYGPLIETVKSFRLLKADGNVINVSRNENEELFELVIGGYGLFGVILDVTLELTDNEIYVSQTEKINYKDYPEYIIKQIANNDDVGLHFARLAATPDDLLNDMYMTTYRTIDKGDDRYPTNEDDYEELVELNEEQNVLRDKFFFGLSRKYDWAKNLVWDLQQKLYAEKEEGEVVSRNNAMRPPIEFLEYDSDKDTDILQEYFIPVDHFEEFVDGLRKIVKEDDLNLMNVTVRYTPKHNEGYLTYAKEDTLALVLLFNHELSDEGIAHMKLSTQKIVNQALELNGRYYLTYQLFPSQDQIRKAYPKIESFFKRKLEYDPNERFMNNFYERYAK</sequence>
<dbReference type="Gene3D" id="3.30.465.10">
    <property type="match status" value="1"/>
</dbReference>
<dbReference type="InterPro" id="IPR006094">
    <property type="entry name" value="Oxid_FAD_bind_N"/>
</dbReference>
<evidence type="ECO:0000256" key="1">
    <source>
        <dbReference type="ARBA" id="ARBA00022630"/>
    </source>
</evidence>
<evidence type="ECO:0000256" key="3">
    <source>
        <dbReference type="ARBA" id="ARBA00023002"/>
    </source>
</evidence>
<dbReference type="PANTHER" id="PTHR43762">
    <property type="entry name" value="L-GULONOLACTONE OXIDASE"/>
    <property type="match status" value="1"/>
</dbReference>
<keyword evidence="4" id="KW-1133">Transmembrane helix</keyword>
<evidence type="ECO:0000256" key="2">
    <source>
        <dbReference type="ARBA" id="ARBA00022827"/>
    </source>
</evidence>
<dbReference type="OrthoDB" id="9768764at2"/>
<feature type="domain" description="FAD-binding PCMH-type" evidence="5">
    <location>
        <begin position="44"/>
        <end position="218"/>
    </location>
</feature>
<dbReference type="InterPro" id="IPR007173">
    <property type="entry name" value="ALO_C"/>
</dbReference>
<evidence type="ECO:0000313" key="6">
    <source>
        <dbReference type="EMBL" id="TFB24049.1"/>
    </source>
</evidence>
<organism evidence="6 7">
    <name type="scientific">Filobacillus milosensis</name>
    <dbReference type="NCBI Taxonomy" id="94137"/>
    <lineage>
        <taxon>Bacteria</taxon>
        <taxon>Bacillati</taxon>
        <taxon>Bacillota</taxon>
        <taxon>Bacilli</taxon>
        <taxon>Bacillales</taxon>
        <taxon>Bacillaceae</taxon>
        <taxon>Filobacillus</taxon>
    </lineage>
</organism>
<dbReference type="EMBL" id="SOPW01000003">
    <property type="protein sequence ID" value="TFB24049.1"/>
    <property type="molecule type" value="Genomic_DNA"/>
</dbReference>
<protein>
    <submittedName>
        <fullName evidence="6">FAD-binding oxidoreductase</fullName>
    </submittedName>
</protein>
<keyword evidence="3" id="KW-0560">Oxidoreductase</keyword>
<accession>A0A4Y8IV36</accession>
<keyword evidence="4" id="KW-0472">Membrane</keyword>
<keyword evidence="4" id="KW-0812">Transmembrane</keyword>
<dbReference type="Pfam" id="PF01565">
    <property type="entry name" value="FAD_binding_4"/>
    <property type="match status" value="1"/>
</dbReference>
<evidence type="ECO:0000259" key="5">
    <source>
        <dbReference type="PROSITE" id="PS51387"/>
    </source>
</evidence>
<evidence type="ECO:0000256" key="4">
    <source>
        <dbReference type="SAM" id="Phobius"/>
    </source>
</evidence>
<dbReference type="GO" id="GO:0071949">
    <property type="term" value="F:FAD binding"/>
    <property type="evidence" value="ECO:0007669"/>
    <property type="project" value="InterPro"/>
</dbReference>
<dbReference type="SUPFAM" id="SSF56176">
    <property type="entry name" value="FAD-binding/transporter-associated domain-like"/>
    <property type="match status" value="1"/>
</dbReference>
<dbReference type="InterPro" id="IPR036318">
    <property type="entry name" value="FAD-bd_PCMH-like_sf"/>
</dbReference>
<dbReference type="GO" id="GO:0016020">
    <property type="term" value="C:membrane"/>
    <property type="evidence" value="ECO:0007669"/>
    <property type="project" value="InterPro"/>
</dbReference>
<comment type="caution">
    <text evidence="6">The sequence shown here is derived from an EMBL/GenBank/DDBJ whole genome shotgun (WGS) entry which is preliminary data.</text>
</comment>
<reference evidence="6 7" key="1">
    <citation type="submission" date="2019-03" db="EMBL/GenBank/DDBJ databases">
        <authorList>
            <person name="He R.-H."/>
        </authorList>
    </citation>
    <scope>NUCLEOTIDE SEQUENCE [LARGE SCALE GENOMIC DNA]</scope>
    <source>
        <strain evidence="7">SH 714</strain>
    </source>
</reference>
<keyword evidence="1" id="KW-0285">Flavoprotein</keyword>